<dbReference type="InterPro" id="IPR012657">
    <property type="entry name" value="23S_rRNA-intervening_sequence"/>
</dbReference>
<accession>A0ABR8HV08</accession>
<reference evidence="1 2" key="1">
    <citation type="journal article" date="2020" name="ISME J.">
        <title>Comparative genomics reveals insights into cyanobacterial evolution and habitat adaptation.</title>
        <authorList>
            <person name="Chen M.Y."/>
            <person name="Teng W.K."/>
            <person name="Zhao L."/>
            <person name="Hu C.X."/>
            <person name="Zhou Y.K."/>
            <person name="Han B.P."/>
            <person name="Song L.R."/>
            <person name="Shu W.S."/>
        </authorList>
    </citation>
    <scope>NUCLEOTIDE SEQUENCE [LARGE SCALE GENOMIC DNA]</scope>
    <source>
        <strain evidence="1 2">FACHB-1344</strain>
    </source>
</reference>
<keyword evidence="2" id="KW-1185">Reference proteome</keyword>
<dbReference type="NCBIfam" id="TIGR02436">
    <property type="entry name" value="four helix bundle protein"/>
    <property type="match status" value="1"/>
</dbReference>
<gene>
    <name evidence="1" type="ORF">H6G48_15680</name>
</gene>
<name>A0ABR8HV08_9CHRO</name>
<dbReference type="EMBL" id="JACJSW010000167">
    <property type="protein sequence ID" value="MBD2623033.1"/>
    <property type="molecule type" value="Genomic_DNA"/>
</dbReference>
<dbReference type="PANTHER" id="PTHR38471:SF2">
    <property type="entry name" value="FOUR HELIX BUNDLE PROTEIN"/>
    <property type="match status" value="1"/>
</dbReference>
<dbReference type="Gene3D" id="1.20.1440.60">
    <property type="entry name" value="23S rRNA-intervening sequence"/>
    <property type="match status" value="1"/>
</dbReference>
<organism evidence="1 2">
    <name type="scientific">Microcystis flos-aquae FACHB-1344</name>
    <dbReference type="NCBI Taxonomy" id="2692899"/>
    <lineage>
        <taxon>Bacteria</taxon>
        <taxon>Bacillati</taxon>
        <taxon>Cyanobacteriota</taxon>
        <taxon>Cyanophyceae</taxon>
        <taxon>Oscillatoriophycideae</taxon>
        <taxon>Chroococcales</taxon>
        <taxon>Microcystaceae</taxon>
        <taxon>Microcystis</taxon>
    </lineage>
</organism>
<protein>
    <submittedName>
        <fullName evidence="1">Four helix bundle protein</fullName>
    </submittedName>
</protein>
<dbReference type="InterPro" id="IPR036583">
    <property type="entry name" value="23S_rRNA_IVS_sf"/>
</dbReference>
<dbReference type="PANTHER" id="PTHR38471">
    <property type="entry name" value="FOUR HELIX BUNDLE PROTEIN"/>
    <property type="match status" value="1"/>
</dbReference>
<proteinExistence type="predicted"/>
<dbReference type="Pfam" id="PF05635">
    <property type="entry name" value="23S_rRNA_IVP"/>
    <property type="match status" value="1"/>
</dbReference>
<dbReference type="SUPFAM" id="SSF158446">
    <property type="entry name" value="IVS-encoded protein-like"/>
    <property type="match status" value="1"/>
</dbReference>
<comment type="caution">
    <text evidence="1">The sequence shown here is derived from an EMBL/GenBank/DDBJ whole genome shotgun (WGS) entry which is preliminary data.</text>
</comment>
<dbReference type="Proteomes" id="UP000636187">
    <property type="component" value="Unassembled WGS sequence"/>
</dbReference>
<dbReference type="CDD" id="cd16377">
    <property type="entry name" value="23S_rRNA_IVP_like"/>
    <property type="match status" value="1"/>
</dbReference>
<evidence type="ECO:0000313" key="2">
    <source>
        <dbReference type="Proteomes" id="UP000636187"/>
    </source>
</evidence>
<sequence>MADSKIQSYRDLRVWQEAVNLAESCYRLTKTFPKEELYRMTTQIRRASVSIAANIAEGYGRKTKGEYLNFPHTYLLQ</sequence>
<evidence type="ECO:0000313" key="1">
    <source>
        <dbReference type="EMBL" id="MBD2623033.1"/>
    </source>
</evidence>